<dbReference type="AlphaFoldDB" id="A0A1L7D5W9"/>
<protein>
    <recommendedName>
        <fullName evidence="5">Type I restriction modification DNA specificity domain-containing protein</fullName>
    </recommendedName>
</protein>
<organism evidence="6 7">
    <name type="scientific">Corynebacterium phocae</name>
    <dbReference type="NCBI Taxonomy" id="161895"/>
    <lineage>
        <taxon>Bacteria</taxon>
        <taxon>Bacillati</taxon>
        <taxon>Actinomycetota</taxon>
        <taxon>Actinomycetes</taxon>
        <taxon>Mycobacteriales</taxon>
        <taxon>Corynebacteriaceae</taxon>
        <taxon>Corynebacterium</taxon>
    </lineage>
</organism>
<dbReference type="EMBL" id="CP009249">
    <property type="protein sequence ID" value="APT93566.1"/>
    <property type="molecule type" value="Genomic_DNA"/>
</dbReference>
<evidence type="ECO:0000256" key="4">
    <source>
        <dbReference type="ARBA" id="ARBA00038652"/>
    </source>
</evidence>
<dbReference type="PANTHER" id="PTHR43140:SF1">
    <property type="entry name" value="TYPE I RESTRICTION ENZYME ECOKI SPECIFICITY SUBUNIT"/>
    <property type="match status" value="1"/>
</dbReference>
<feature type="domain" description="Type I restriction modification DNA specificity" evidence="5">
    <location>
        <begin position="200"/>
        <end position="346"/>
    </location>
</feature>
<comment type="similarity">
    <text evidence="1">Belongs to the type-I restriction system S methylase family.</text>
</comment>
<dbReference type="GO" id="GO:0009307">
    <property type="term" value="P:DNA restriction-modification system"/>
    <property type="evidence" value="ECO:0007669"/>
    <property type="project" value="UniProtKB-KW"/>
</dbReference>
<dbReference type="PANTHER" id="PTHR43140">
    <property type="entry name" value="TYPE-1 RESTRICTION ENZYME ECOKI SPECIFICITY PROTEIN"/>
    <property type="match status" value="1"/>
</dbReference>
<evidence type="ECO:0000256" key="2">
    <source>
        <dbReference type="ARBA" id="ARBA00022747"/>
    </source>
</evidence>
<dbReference type="CDD" id="cd17288">
    <property type="entry name" value="RMtype1_S_LlaAI06ORF1089P_TRD1-CR1_like"/>
    <property type="match status" value="1"/>
</dbReference>
<name>A0A1L7D5W9_9CORY</name>
<sequence>MQLSNHSLRRFDMKTKSVRLNLLAKFHNGKDWKAVESSSGEYPVYGSGGIFGSASQYLHDGEAVLFGRKGTVDKPLYVSGKFWTVDTMYYAVPNEKILARYLHYWATTIPFSTITTQTALPSVTQTDLSLLSVPYYSVSVQREIVAFLDRETAKIDSLVANIDKYVEVLGKLQARVIVEALNLDQLPCSTIGRHAQVSLGKTLQAKSKSVFEVEMPYVRAGNIQPGGRLDGEIKTMWFNPAEVEEYALEAGDVLVVEGGSVGRSLTLSEELEGWGFQNHVIRVRPHSGWSGKYIDYTIRAHKAQGLIDLLAVGATIQGLSAEKLKKLPIAFRTLEQQCEVVDFIDERLGSLDAQITNFTKLRDILVKRRAALITEVVTGQREV</sequence>
<evidence type="ECO:0000313" key="7">
    <source>
        <dbReference type="Proteomes" id="UP000185491"/>
    </source>
</evidence>
<evidence type="ECO:0000256" key="3">
    <source>
        <dbReference type="ARBA" id="ARBA00023125"/>
    </source>
</evidence>
<keyword evidence="7" id="KW-1185">Reference proteome</keyword>
<dbReference type="Proteomes" id="UP000185491">
    <property type="component" value="Chromosome"/>
</dbReference>
<dbReference type="Gene3D" id="3.90.220.20">
    <property type="entry name" value="DNA methylase specificity domains"/>
    <property type="match status" value="2"/>
</dbReference>
<dbReference type="SUPFAM" id="SSF116734">
    <property type="entry name" value="DNA methylase specificity domain"/>
    <property type="match status" value="2"/>
</dbReference>
<dbReference type="KEGG" id="cpho:CPHO_00495"/>
<gene>
    <name evidence="6" type="ORF">CPHO_00495</name>
</gene>
<proteinExistence type="inferred from homology"/>
<keyword evidence="2" id="KW-0680">Restriction system</keyword>
<dbReference type="GO" id="GO:0003677">
    <property type="term" value="F:DNA binding"/>
    <property type="evidence" value="ECO:0007669"/>
    <property type="project" value="UniProtKB-KW"/>
</dbReference>
<dbReference type="STRING" id="161895.CPHO_00495"/>
<dbReference type="InterPro" id="IPR051212">
    <property type="entry name" value="Type-I_RE_S_subunit"/>
</dbReference>
<dbReference type="InterPro" id="IPR000055">
    <property type="entry name" value="Restrct_endonuc_typeI_TRD"/>
</dbReference>
<dbReference type="Pfam" id="PF01420">
    <property type="entry name" value="Methylase_S"/>
    <property type="match status" value="2"/>
</dbReference>
<comment type="subunit">
    <text evidence="4">The methyltransferase is composed of M and S polypeptides.</text>
</comment>
<evidence type="ECO:0000259" key="5">
    <source>
        <dbReference type="Pfam" id="PF01420"/>
    </source>
</evidence>
<keyword evidence="3" id="KW-0238">DNA-binding</keyword>
<accession>A0A1L7D5W9</accession>
<dbReference type="InterPro" id="IPR044946">
    <property type="entry name" value="Restrct_endonuc_typeI_TRD_sf"/>
</dbReference>
<dbReference type="REBASE" id="182362">
    <property type="entry name" value="S.Cph44612ORFAP"/>
</dbReference>
<evidence type="ECO:0000313" key="6">
    <source>
        <dbReference type="EMBL" id="APT93566.1"/>
    </source>
</evidence>
<feature type="domain" description="Type I restriction modification DNA specificity" evidence="5">
    <location>
        <begin position="17"/>
        <end position="156"/>
    </location>
</feature>
<reference evidence="6 7" key="1">
    <citation type="submission" date="2014-08" db="EMBL/GenBank/DDBJ databases">
        <title>Complete genome sequence of Corynebacterium phocae M408/89/1(T)(=DSM 44612(T)), isolated from the common seal (Phoca vitulina).</title>
        <authorList>
            <person name="Ruckert C."/>
            <person name="Albersmeier A."/>
            <person name="Winkler A."/>
            <person name="Kalinowski J."/>
        </authorList>
    </citation>
    <scope>NUCLEOTIDE SEQUENCE [LARGE SCALE GENOMIC DNA]</scope>
    <source>
        <strain evidence="6 7">M408/89/1</strain>
    </source>
</reference>
<evidence type="ECO:0000256" key="1">
    <source>
        <dbReference type="ARBA" id="ARBA00010923"/>
    </source>
</evidence>